<keyword evidence="11 14" id="KW-0408">Iron</keyword>
<dbReference type="InterPro" id="IPR036396">
    <property type="entry name" value="Cyt_P450_sf"/>
</dbReference>
<dbReference type="GO" id="GO:0004497">
    <property type="term" value="F:monooxygenase activity"/>
    <property type="evidence" value="ECO:0007669"/>
    <property type="project" value="UniProtKB-KW"/>
</dbReference>
<evidence type="ECO:0000256" key="15">
    <source>
        <dbReference type="RuleBase" id="RU000461"/>
    </source>
</evidence>
<keyword evidence="8" id="KW-0256">Endoplasmic reticulum</keyword>
<dbReference type="InterPro" id="IPR001128">
    <property type="entry name" value="Cyt_P450"/>
</dbReference>
<dbReference type="OrthoDB" id="1470350at2759"/>
<dbReference type="PRINTS" id="PR00385">
    <property type="entry name" value="P450"/>
</dbReference>
<evidence type="ECO:0000256" key="3">
    <source>
        <dbReference type="ARBA" id="ARBA00004174"/>
    </source>
</evidence>
<dbReference type="PANTHER" id="PTHR24291">
    <property type="entry name" value="CYTOCHROME P450 FAMILY 4"/>
    <property type="match status" value="1"/>
</dbReference>
<evidence type="ECO:0000256" key="4">
    <source>
        <dbReference type="ARBA" id="ARBA00004406"/>
    </source>
</evidence>
<keyword evidence="12 15" id="KW-0503">Monooxygenase</keyword>
<evidence type="ECO:0000256" key="8">
    <source>
        <dbReference type="ARBA" id="ARBA00022824"/>
    </source>
</evidence>
<keyword evidence="13" id="KW-0472">Membrane</keyword>
<dbReference type="SUPFAM" id="SSF48264">
    <property type="entry name" value="Cytochrome P450"/>
    <property type="match status" value="1"/>
</dbReference>
<keyword evidence="9" id="KW-0492">Microsome</keyword>
<proteinExistence type="inferred from homology"/>
<evidence type="ECO:0000256" key="14">
    <source>
        <dbReference type="PIRSR" id="PIRSR602403-1"/>
    </source>
</evidence>
<accession>A0A2S2PYL3</accession>
<keyword evidence="10 15" id="KW-0560">Oxidoreductase</keyword>
<keyword evidence="7 14" id="KW-0479">Metal-binding</keyword>
<dbReference type="InterPro" id="IPR002403">
    <property type="entry name" value="Cyt_P450_E_grp-IV"/>
</dbReference>
<dbReference type="EMBL" id="GGMS01001432">
    <property type="protein sequence ID" value="MBY70635.1"/>
    <property type="molecule type" value="Transcribed_RNA"/>
</dbReference>
<sequence>MDDLNSMKYLEAIVKETLRLYPSVPVFTRQLETTLNIKNYIIPPKTTIVIYPYILHRTEEIYPNPEEFIPERFLNEDNKSKFLFGYLPFSAGPRNCVGQKFAMHQMKILISTILRKLKIETLGKKEDILISAQVITRIESLPKIKFYKI</sequence>
<evidence type="ECO:0000256" key="11">
    <source>
        <dbReference type="ARBA" id="ARBA00023004"/>
    </source>
</evidence>
<dbReference type="GO" id="GO:0016705">
    <property type="term" value="F:oxidoreductase activity, acting on paired donors, with incorporation or reduction of molecular oxygen"/>
    <property type="evidence" value="ECO:0007669"/>
    <property type="project" value="InterPro"/>
</dbReference>
<dbReference type="PRINTS" id="PR00465">
    <property type="entry name" value="EP450IV"/>
</dbReference>
<evidence type="ECO:0000313" key="16">
    <source>
        <dbReference type="EMBL" id="MBY70635.1"/>
    </source>
</evidence>
<dbReference type="InterPro" id="IPR050196">
    <property type="entry name" value="Cytochrome_P450_Monoox"/>
</dbReference>
<evidence type="ECO:0000256" key="5">
    <source>
        <dbReference type="ARBA" id="ARBA00010617"/>
    </source>
</evidence>
<comment type="subcellular location">
    <subcellularLocation>
        <location evidence="4">Endoplasmic reticulum membrane</location>
        <topology evidence="4">Peripheral membrane protein</topology>
    </subcellularLocation>
    <subcellularLocation>
        <location evidence="3">Microsome membrane</location>
        <topology evidence="3">Peripheral membrane protein</topology>
    </subcellularLocation>
</comment>
<evidence type="ECO:0000256" key="7">
    <source>
        <dbReference type="ARBA" id="ARBA00022723"/>
    </source>
</evidence>
<dbReference type="GO" id="GO:0005506">
    <property type="term" value="F:iron ion binding"/>
    <property type="evidence" value="ECO:0007669"/>
    <property type="project" value="InterPro"/>
</dbReference>
<evidence type="ECO:0000256" key="9">
    <source>
        <dbReference type="ARBA" id="ARBA00022848"/>
    </source>
</evidence>
<dbReference type="AlphaFoldDB" id="A0A2S2PYL3"/>
<evidence type="ECO:0000256" key="13">
    <source>
        <dbReference type="ARBA" id="ARBA00023136"/>
    </source>
</evidence>
<dbReference type="GO" id="GO:0005789">
    <property type="term" value="C:endoplasmic reticulum membrane"/>
    <property type="evidence" value="ECO:0007669"/>
    <property type="project" value="UniProtKB-SubCell"/>
</dbReference>
<dbReference type="Gene3D" id="1.10.630.10">
    <property type="entry name" value="Cytochrome P450"/>
    <property type="match status" value="1"/>
</dbReference>
<evidence type="ECO:0000256" key="6">
    <source>
        <dbReference type="ARBA" id="ARBA00022617"/>
    </source>
</evidence>
<name>A0A2S2PYL3_9HEMI</name>
<comment type="function">
    <text evidence="2">May be involved in the metabolism of insect hormones and in the breakdown of synthetic insecticides.</text>
</comment>
<gene>
    <name evidence="16" type="primary">CYP4V2_5</name>
    <name evidence="16" type="ORF">g.130677</name>
</gene>
<organism evidence="16">
    <name type="scientific">Sipha flava</name>
    <name type="common">yellow sugarcane aphid</name>
    <dbReference type="NCBI Taxonomy" id="143950"/>
    <lineage>
        <taxon>Eukaryota</taxon>
        <taxon>Metazoa</taxon>
        <taxon>Ecdysozoa</taxon>
        <taxon>Arthropoda</taxon>
        <taxon>Hexapoda</taxon>
        <taxon>Insecta</taxon>
        <taxon>Pterygota</taxon>
        <taxon>Neoptera</taxon>
        <taxon>Paraneoptera</taxon>
        <taxon>Hemiptera</taxon>
        <taxon>Sternorrhyncha</taxon>
        <taxon>Aphidomorpha</taxon>
        <taxon>Aphidoidea</taxon>
        <taxon>Aphididae</taxon>
        <taxon>Sipha</taxon>
    </lineage>
</organism>
<keyword evidence="6 14" id="KW-0349">Heme</keyword>
<dbReference type="GO" id="GO:0020037">
    <property type="term" value="F:heme binding"/>
    <property type="evidence" value="ECO:0007669"/>
    <property type="project" value="InterPro"/>
</dbReference>
<comment type="cofactor">
    <cofactor evidence="1 14">
        <name>heme</name>
        <dbReference type="ChEBI" id="CHEBI:30413"/>
    </cofactor>
</comment>
<dbReference type="Pfam" id="PF00067">
    <property type="entry name" value="p450"/>
    <property type="match status" value="1"/>
</dbReference>
<evidence type="ECO:0000256" key="10">
    <source>
        <dbReference type="ARBA" id="ARBA00023002"/>
    </source>
</evidence>
<evidence type="ECO:0000256" key="12">
    <source>
        <dbReference type="ARBA" id="ARBA00023033"/>
    </source>
</evidence>
<dbReference type="PROSITE" id="PS00086">
    <property type="entry name" value="CYTOCHROME_P450"/>
    <property type="match status" value="1"/>
</dbReference>
<evidence type="ECO:0000256" key="1">
    <source>
        <dbReference type="ARBA" id="ARBA00001971"/>
    </source>
</evidence>
<feature type="binding site" description="axial binding residue" evidence="14">
    <location>
        <position position="96"/>
    </location>
    <ligand>
        <name>heme</name>
        <dbReference type="ChEBI" id="CHEBI:30413"/>
    </ligand>
    <ligandPart>
        <name>Fe</name>
        <dbReference type="ChEBI" id="CHEBI:18248"/>
    </ligandPart>
</feature>
<protein>
    <submittedName>
        <fullName evidence="16">Cytochrome p450</fullName>
    </submittedName>
</protein>
<evidence type="ECO:0000256" key="2">
    <source>
        <dbReference type="ARBA" id="ARBA00003690"/>
    </source>
</evidence>
<comment type="similarity">
    <text evidence="5 15">Belongs to the cytochrome P450 family.</text>
</comment>
<dbReference type="InterPro" id="IPR017972">
    <property type="entry name" value="Cyt_P450_CS"/>
</dbReference>
<dbReference type="PANTHER" id="PTHR24291:SF189">
    <property type="entry name" value="CYTOCHROME P450 4C3-RELATED"/>
    <property type="match status" value="1"/>
</dbReference>
<reference evidence="16" key="1">
    <citation type="submission" date="2018-04" db="EMBL/GenBank/DDBJ databases">
        <title>Transcriptome assembly of Sipha flava.</title>
        <authorList>
            <person name="Scully E.D."/>
            <person name="Geib S.M."/>
            <person name="Palmer N.A."/>
            <person name="Koch K."/>
            <person name="Bradshaw J."/>
            <person name="Heng-Moss T."/>
            <person name="Sarath G."/>
        </authorList>
    </citation>
    <scope>NUCLEOTIDE SEQUENCE</scope>
</reference>